<evidence type="ECO:0000313" key="2">
    <source>
        <dbReference type="Proteomes" id="UP000015106"/>
    </source>
</evidence>
<organism evidence="1 2">
    <name type="scientific">Triticum urartu</name>
    <name type="common">Red wild einkorn</name>
    <name type="synonym">Crithodium urartu</name>
    <dbReference type="NCBI Taxonomy" id="4572"/>
    <lineage>
        <taxon>Eukaryota</taxon>
        <taxon>Viridiplantae</taxon>
        <taxon>Streptophyta</taxon>
        <taxon>Embryophyta</taxon>
        <taxon>Tracheophyta</taxon>
        <taxon>Spermatophyta</taxon>
        <taxon>Magnoliopsida</taxon>
        <taxon>Liliopsida</taxon>
        <taxon>Poales</taxon>
        <taxon>Poaceae</taxon>
        <taxon>BOP clade</taxon>
        <taxon>Pooideae</taxon>
        <taxon>Triticodae</taxon>
        <taxon>Triticeae</taxon>
        <taxon>Triticinae</taxon>
        <taxon>Triticum</taxon>
    </lineage>
</organism>
<reference evidence="2" key="1">
    <citation type="journal article" date="2013" name="Nature">
        <title>Draft genome of the wheat A-genome progenitor Triticum urartu.</title>
        <authorList>
            <person name="Ling H.Q."/>
            <person name="Zhao S."/>
            <person name="Liu D."/>
            <person name="Wang J."/>
            <person name="Sun H."/>
            <person name="Zhang C."/>
            <person name="Fan H."/>
            <person name="Li D."/>
            <person name="Dong L."/>
            <person name="Tao Y."/>
            <person name="Gao C."/>
            <person name="Wu H."/>
            <person name="Li Y."/>
            <person name="Cui Y."/>
            <person name="Guo X."/>
            <person name="Zheng S."/>
            <person name="Wang B."/>
            <person name="Yu K."/>
            <person name="Liang Q."/>
            <person name="Yang W."/>
            <person name="Lou X."/>
            <person name="Chen J."/>
            <person name="Feng M."/>
            <person name="Jian J."/>
            <person name="Zhang X."/>
            <person name="Luo G."/>
            <person name="Jiang Y."/>
            <person name="Liu J."/>
            <person name="Wang Z."/>
            <person name="Sha Y."/>
            <person name="Zhang B."/>
            <person name="Wu H."/>
            <person name="Tang D."/>
            <person name="Shen Q."/>
            <person name="Xue P."/>
            <person name="Zou S."/>
            <person name="Wang X."/>
            <person name="Liu X."/>
            <person name="Wang F."/>
            <person name="Yang Y."/>
            <person name="An X."/>
            <person name="Dong Z."/>
            <person name="Zhang K."/>
            <person name="Zhang X."/>
            <person name="Luo M.C."/>
            <person name="Dvorak J."/>
            <person name="Tong Y."/>
            <person name="Wang J."/>
            <person name="Yang H."/>
            <person name="Li Z."/>
            <person name="Wang D."/>
            <person name="Zhang A."/>
            <person name="Wang J."/>
        </authorList>
    </citation>
    <scope>NUCLEOTIDE SEQUENCE</scope>
    <source>
        <strain evidence="2">cv. G1812</strain>
    </source>
</reference>
<dbReference type="Proteomes" id="UP000015106">
    <property type="component" value="Chromosome 7"/>
</dbReference>
<accession>A0A8R7R261</accession>
<protein>
    <submittedName>
        <fullName evidence="1">Uncharacterized protein</fullName>
    </submittedName>
</protein>
<reference evidence="1" key="2">
    <citation type="submission" date="2018-03" db="EMBL/GenBank/DDBJ databases">
        <title>The Triticum urartu genome reveals the dynamic nature of wheat genome evolution.</title>
        <authorList>
            <person name="Ling H."/>
            <person name="Ma B."/>
            <person name="Shi X."/>
            <person name="Liu H."/>
            <person name="Dong L."/>
            <person name="Sun H."/>
            <person name="Cao Y."/>
            <person name="Gao Q."/>
            <person name="Zheng S."/>
            <person name="Li Y."/>
            <person name="Yu Y."/>
            <person name="Du H."/>
            <person name="Qi M."/>
            <person name="Li Y."/>
            <person name="Yu H."/>
            <person name="Cui Y."/>
            <person name="Wang N."/>
            <person name="Chen C."/>
            <person name="Wu H."/>
            <person name="Zhao Y."/>
            <person name="Zhang J."/>
            <person name="Li Y."/>
            <person name="Zhou W."/>
            <person name="Zhang B."/>
            <person name="Hu W."/>
            <person name="Eijk M."/>
            <person name="Tang J."/>
            <person name="Witsenboer H."/>
            <person name="Zhao S."/>
            <person name="Li Z."/>
            <person name="Zhang A."/>
            <person name="Wang D."/>
            <person name="Liang C."/>
        </authorList>
    </citation>
    <scope>NUCLEOTIDE SEQUENCE [LARGE SCALE GENOMIC DNA]</scope>
    <source>
        <strain evidence="1">cv. G1812</strain>
    </source>
</reference>
<evidence type="ECO:0000313" key="1">
    <source>
        <dbReference type="EnsemblPlants" id="TuG1812G0700002466.01.T01"/>
    </source>
</evidence>
<dbReference type="EnsemblPlants" id="TuG1812G0700002466.01.T01">
    <property type="protein sequence ID" value="TuG1812G0700002466.01.T01"/>
    <property type="gene ID" value="TuG1812G0700002466.01"/>
</dbReference>
<name>A0A8R7R261_TRIUA</name>
<reference evidence="1" key="3">
    <citation type="submission" date="2022-06" db="UniProtKB">
        <authorList>
            <consortium name="EnsemblPlants"/>
        </authorList>
    </citation>
    <scope>IDENTIFICATION</scope>
</reference>
<sequence>MFVVKSTICNMSQLIDLNKLPWDLSKSCRLEILFKKITNNILLVKWNLTFQSVQMEHIYQNCWTIHTRVLWKANGEHLP</sequence>
<dbReference type="AlphaFoldDB" id="A0A8R7R261"/>
<keyword evidence="2" id="KW-1185">Reference proteome</keyword>
<dbReference type="Gramene" id="TuG1812G0700002466.01.T01">
    <property type="protein sequence ID" value="TuG1812G0700002466.01.T01"/>
    <property type="gene ID" value="TuG1812G0700002466.01"/>
</dbReference>
<proteinExistence type="predicted"/>